<dbReference type="OrthoDB" id="3178019at2759"/>
<sequence>MGQTPSFAFFPALGSTHTVPIPTPSASDNDSRDKIREGAGVQLVFRARLNREEALGCQRDSVQLQAWTDAPVEGRGTGEWAAYTFLQPDVDLPSHGLVDSEAAPFVPSSDAVVEPEPEGQACWTLKLRLRRDALGEGESERRFLLTYRLLYPNGEVRWLGSPGHDVVCVLQRADPWLDVSDAWAVAPRDGGRDFEARGQAEADSHSVEFARVRQADRWGCWAIGDSSVRYHETGSEVTGATFIVLLTTPGRGTFALQQPVALHARSGGTLSLSASGIVTCSPNTLVHVCSLVFSRFIPSLNAAASALNLRCLGTHSGHVVLSSTEYPALVSFIPLSSDLGTAATMSFHALFGNLGPSCGRRRCPLCDVQPIYAAPSRSHKTRRVQRGP</sequence>
<dbReference type="Proteomes" id="UP000030671">
    <property type="component" value="Unassembled WGS sequence"/>
</dbReference>
<evidence type="ECO:0000313" key="1">
    <source>
        <dbReference type="EMBL" id="ETW87548.1"/>
    </source>
</evidence>
<name>W4KNX8_HETIT</name>
<reference evidence="1 2" key="1">
    <citation type="journal article" date="2012" name="New Phytol.">
        <title>Insight into trade-off between wood decay and parasitism from the genome of a fungal forest pathogen.</title>
        <authorList>
            <person name="Olson A."/>
            <person name="Aerts A."/>
            <person name="Asiegbu F."/>
            <person name="Belbahri L."/>
            <person name="Bouzid O."/>
            <person name="Broberg A."/>
            <person name="Canback B."/>
            <person name="Coutinho P.M."/>
            <person name="Cullen D."/>
            <person name="Dalman K."/>
            <person name="Deflorio G."/>
            <person name="van Diepen L.T."/>
            <person name="Dunand C."/>
            <person name="Duplessis S."/>
            <person name="Durling M."/>
            <person name="Gonthier P."/>
            <person name="Grimwood J."/>
            <person name="Fossdal C.G."/>
            <person name="Hansson D."/>
            <person name="Henrissat B."/>
            <person name="Hietala A."/>
            <person name="Himmelstrand K."/>
            <person name="Hoffmeister D."/>
            <person name="Hogberg N."/>
            <person name="James T.Y."/>
            <person name="Karlsson M."/>
            <person name="Kohler A."/>
            <person name="Kues U."/>
            <person name="Lee Y.H."/>
            <person name="Lin Y.C."/>
            <person name="Lind M."/>
            <person name="Lindquist E."/>
            <person name="Lombard V."/>
            <person name="Lucas S."/>
            <person name="Lunden K."/>
            <person name="Morin E."/>
            <person name="Murat C."/>
            <person name="Park J."/>
            <person name="Raffaello T."/>
            <person name="Rouze P."/>
            <person name="Salamov A."/>
            <person name="Schmutz J."/>
            <person name="Solheim H."/>
            <person name="Stahlberg J."/>
            <person name="Velez H."/>
            <person name="de Vries R.P."/>
            <person name="Wiebenga A."/>
            <person name="Woodward S."/>
            <person name="Yakovlev I."/>
            <person name="Garbelotto M."/>
            <person name="Martin F."/>
            <person name="Grigoriev I.V."/>
            <person name="Stenlid J."/>
        </authorList>
    </citation>
    <scope>NUCLEOTIDE SEQUENCE [LARGE SCALE GENOMIC DNA]</scope>
    <source>
        <strain evidence="1 2">TC 32-1</strain>
    </source>
</reference>
<protein>
    <submittedName>
        <fullName evidence="1">Uncharacterized protein</fullName>
    </submittedName>
</protein>
<dbReference type="RefSeq" id="XP_009541440.1">
    <property type="nucleotide sequence ID" value="XM_009543145.1"/>
</dbReference>
<gene>
    <name evidence="1" type="ORF">HETIRDRAFT_437991</name>
</gene>
<dbReference type="GeneID" id="20675005"/>
<proteinExistence type="predicted"/>
<dbReference type="InParanoid" id="W4KNX8"/>
<accession>W4KNX8</accession>
<organism evidence="1 2">
    <name type="scientific">Heterobasidion irregulare (strain TC 32-1)</name>
    <dbReference type="NCBI Taxonomy" id="747525"/>
    <lineage>
        <taxon>Eukaryota</taxon>
        <taxon>Fungi</taxon>
        <taxon>Dikarya</taxon>
        <taxon>Basidiomycota</taxon>
        <taxon>Agaricomycotina</taxon>
        <taxon>Agaricomycetes</taxon>
        <taxon>Russulales</taxon>
        <taxon>Bondarzewiaceae</taxon>
        <taxon>Heterobasidion</taxon>
        <taxon>Heterobasidion annosum species complex</taxon>
    </lineage>
</organism>
<dbReference type="KEGG" id="hir:HETIRDRAFT_437991"/>
<feature type="non-terminal residue" evidence="1">
    <location>
        <position position="388"/>
    </location>
</feature>
<dbReference type="HOGENOM" id="CLU_712827_0_0_1"/>
<dbReference type="eggNOG" id="ENOG502SWI7">
    <property type="taxonomic scope" value="Eukaryota"/>
</dbReference>
<evidence type="ECO:0000313" key="2">
    <source>
        <dbReference type="Proteomes" id="UP000030671"/>
    </source>
</evidence>
<dbReference type="EMBL" id="KI925454">
    <property type="protein sequence ID" value="ETW87548.1"/>
    <property type="molecule type" value="Genomic_DNA"/>
</dbReference>
<dbReference type="AlphaFoldDB" id="W4KNX8"/>
<keyword evidence="2" id="KW-1185">Reference proteome</keyword>